<reference evidence="3" key="1">
    <citation type="submission" date="2021-03" db="EMBL/GenBank/DDBJ databases">
        <authorList>
            <consortium name="Genoscope - CEA"/>
            <person name="William W."/>
        </authorList>
    </citation>
    <scope>NUCLEOTIDE SEQUENCE</scope>
    <source>
        <strain evidence="3">Doubled-haploid Pahang</strain>
    </source>
</reference>
<feature type="compositionally biased region" description="Polar residues" evidence="1">
    <location>
        <begin position="374"/>
        <end position="390"/>
    </location>
</feature>
<dbReference type="FunCoup" id="A0A804HY66">
    <property type="interactions" value="1444"/>
</dbReference>
<dbReference type="PANTHER" id="PTHR37751">
    <property type="entry name" value="LOW PROTEIN: M-PHASE INDUCER PHOSPHATASE-LIKE PROTEIN"/>
    <property type="match status" value="1"/>
</dbReference>
<feature type="domain" description="DUF4378" evidence="2">
    <location>
        <begin position="487"/>
        <end position="663"/>
    </location>
</feature>
<dbReference type="Gramene" id="Ma02_t01550.1">
    <property type="protein sequence ID" value="Ma02_p01550.1"/>
    <property type="gene ID" value="Ma02_g01550"/>
</dbReference>
<feature type="region of interest" description="Disordered" evidence="1">
    <location>
        <begin position="301"/>
        <end position="393"/>
    </location>
</feature>
<feature type="compositionally biased region" description="Basic and acidic residues" evidence="1">
    <location>
        <begin position="350"/>
        <end position="364"/>
    </location>
</feature>
<feature type="region of interest" description="Disordered" evidence="1">
    <location>
        <begin position="418"/>
        <end position="463"/>
    </location>
</feature>
<evidence type="ECO:0000256" key="1">
    <source>
        <dbReference type="SAM" id="MobiDB-lite"/>
    </source>
</evidence>
<organism evidence="4 5">
    <name type="scientific">Musa acuminata subsp. malaccensis</name>
    <name type="common">Wild banana</name>
    <name type="synonym">Musa malaccensis</name>
    <dbReference type="NCBI Taxonomy" id="214687"/>
    <lineage>
        <taxon>Eukaryota</taxon>
        <taxon>Viridiplantae</taxon>
        <taxon>Streptophyta</taxon>
        <taxon>Embryophyta</taxon>
        <taxon>Tracheophyta</taxon>
        <taxon>Spermatophyta</taxon>
        <taxon>Magnoliopsida</taxon>
        <taxon>Liliopsida</taxon>
        <taxon>Zingiberales</taxon>
        <taxon>Musaceae</taxon>
        <taxon>Musa</taxon>
    </lineage>
</organism>
<dbReference type="EnsemblPlants" id="Ma02_t01550.1">
    <property type="protein sequence ID" value="Ma02_p01550.1"/>
    <property type="gene ID" value="Ma02_g01550"/>
</dbReference>
<evidence type="ECO:0000313" key="5">
    <source>
        <dbReference type="Proteomes" id="UP000012960"/>
    </source>
</evidence>
<feature type="compositionally biased region" description="Gly residues" evidence="1">
    <location>
        <begin position="312"/>
        <end position="322"/>
    </location>
</feature>
<dbReference type="EMBL" id="HG996467">
    <property type="protein sequence ID" value="CAG1860779.1"/>
    <property type="molecule type" value="Genomic_DNA"/>
</dbReference>
<feature type="region of interest" description="Disordered" evidence="1">
    <location>
        <begin position="51"/>
        <end position="88"/>
    </location>
</feature>
<protein>
    <submittedName>
        <fullName evidence="3">(wild Malaysian banana) hypothetical protein</fullName>
    </submittedName>
</protein>
<feature type="compositionally biased region" description="Polar residues" evidence="1">
    <location>
        <begin position="425"/>
        <end position="450"/>
    </location>
</feature>
<keyword evidence="5" id="KW-1185">Reference proteome</keyword>
<dbReference type="AlphaFoldDB" id="A0A804HY66"/>
<name>A0A804HY66_MUSAM</name>
<dbReference type="Pfam" id="PF14309">
    <property type="entry name" value="DUF4378"/>
    <property type="match status" value="1"/>
</dbReference>
<accession>A0A804HY66</accession>
<evidence type="ECO:0000313" key="3">
    <source>
        <dbReference type="EMBL" id="CAG1860779.1"/>
    </source>
</evidence>
<dbReference type="Proteomes" id="UP000012960">
    <property type="component" value="Unplaced"/>
</dbReference>
<dbReference type="InParanoid" id="A0A804HY66"/>
<evidence type="ECO:0000259" key="2">
    <source>
        <dbReference type="Pfam" id="PF14309"/>
    </source>
</evidence>
<reference evidence="4" key="2">
    <citation type="submission" date="2021-05" db="UniProtKB">
        <authorList>
            <consortium name="EnsemblPlants"/>
        </authorList>
    </citation>
    <scope>IDENTIFICATION</scope>
    <source>
        <strain evidence="4">subsp. malaccensis</strain>
    </source>
</reference>
<evidence type="ECO:0000313" key="4">
    <source>
        <dbReference type="EnsemblPlants" id="Ma02_p01550.1"/>
    </source>
</evidence>
<sequence>MGREWQWSPRPLARGAYKESHPGCMSGMLHYLHFQHLLFAGSSSKAQAVSSLSLPPRIDHNSQQLEGMDAPRNSLELDDGKASSSTSTVEDEFYDVPVGIEIAPRLVSLSKNKKKTLIEEEKRSSSAETPRTPCLVARLMGLEISADQASSPTPKTPPLREPQAKSRVRNNNKNVGGHQYTRRESPSPRQPLGSLSCNVAASPRVRMVDAGSRSLPETPRVSSATSCDVDPRFSLQLNKSTSKAVKEELSYFCKVTGNHLPSPPSAYSATRSMKNEFVWHQDENRSPRSHRYAREIVEQVKESISGRRGGRGGDGGCSGGDGLKAKSKRTRPTEKKLSNPPSPCSPPHIRVLEIRNNDIKDGTKKSRTLPPKSLRSQATDHMSSSRTSIGTPDYGEAKTVKMVLSKCKKADNDRFTERIIRKETQSPTPTSASVFQSAGNRSSRRSSPSTVERRVEEVSQPASVSRSSLPLNLIGVGGGKHQSNNPEFRYMKSIFERAGIAGIHTVRWYSPSLPIDPIVFHQLELEFPFFLVEEEERCKDIEEEEEEEVDLLVLGPLRYRSNRKLLFHLVEEILRDLLTGCCNLPPSFCRTSDREALLRQLWGQIESFPAADCRVVGDIDALVARDLPEAHVRLMLRHPSVVEEADDVVFEVEQDILDGLLGETAACLALPSSASSQGRGGGHYGLSTVMC</sequence>
<feature type="region of interest" description="Disordered" evidence="1">
    <location>
        <begin position="145"/>
        <end position="196"/>
    </location>
</feature>
<dbReference type="InterPro" id="IPR025486">
    <property type="entry name" value="DUF4378"/>
</dbReference>
<proteinExistence type="predicted"/>
<dbReference type="OMA" id="FHYLELF"/>
<dbReference type="PANTHER" id="PTHR37751:SF1">
    <property type="entry name" value="LOW PROTEIN: M-PHASE INDUCER PHOSPHATASE-LIKE PROTEIN"/>
    <property type="match status" value="1"/>
</dbReference>
<gene>
    <name evidence="3" type="ORF">GSMUA_56730.1</name>
</gene>